<accession>A0A8B8HI81</accession>
<feature type="transmembrane region" description="Helical" evidence="9">
    <location>
        <begin position="135"/>
        <end position="154"/>
    </location>
</feature>
<evidence type="ECO:0000313" key="12">
    <source>
        <dbReference type="RefSeq" id="XP_026484235.2"/>
    </source>
</evidence>
<proteinExistence type="inferred from homology"/>
<evidence type="ECO:0000256" key="8">
    <source>
        <dbReference type="SAM" id="MobiDB-lite"/>
    </source>
</evidence>
<keyword evidence="3 9" id="KW-0812">Transmembrane</keyword>
<evidence type="ECO:0000256" key="1">
    <source>
        <dbReference type="ARBA" id="ARBA00004575"/>
    </source>
</evidence>
<dbReference type="AlphaFoldDB" id="A0A8B8HI81"/>
<feature type="compositionally biased region" description="Acidic residues" evidence="8">
    <location>
        <begin position="396"/>
        <end position="408"/>
    </location>
</feature>
<feature type="chain" id="PRO_5045665759" evidence="10">
    <location>
        <begin position="23"/>
        <end position="408"/>
    </location>
</feature>
<gene>
    <name evidence="12" type="primary">LOC113392168</name>
</gene>
<comment type="similarity">
    <text evidence="2">Belongs to the NEMP family.</text>
</comment>
<keyword evidence="5 9" id="KW-1133">Transmembrane helix</keyword>
<dbReference type="GeneID" id="113392168"/>
<dbReference type="OMA" id="SPECKQW"/>
<evidence type="ECO:0000256" key="5">
    <source>
        <dbReference type="ARBA" id="ARBA00022989"/>
    </source>
</evidence>
<dbReference type="Pfam" id="PF10225">
    <property type="entry name" value="NEMP"/>
    <property type="match status" value="1"/>
</dbReference>
<feature type="transmembrane region" description="Helical" evidence="9">
    <location>
        <begin position="253"/>
        <end position="272"/>
    </location>
</feature>
<feature type="region of interest" description="Disordered" evidence="8">
    <location>
        <begin position="387"/>
        <end position="408"/>
    </location>
</feature>
<evidence type="ECO:0000256" key="3">
    <source>
        <dbReference type="ARBA" id="ARBA00022692"/>
    </source>
</evidence>
<dbReference type="InterPro" id="IPR019358">
    <property type="entry name" value="NEMP_fam"/>
</dbReference>
<keyword evidence="4 10" id="KW-0732">Signal</keyword>
<evidence type="ECO:0000256" key="9">
    <source>
        <dbReference type="SAM" id="Phobius"/>
    </source>
</evidence>
<keyword evidence="7" id="KW-0539">Nucleus</keyword>
<dbReference type="RefSeq" id="XP_026484235.2">
    <property type="nucleotide sequence ID" value="XM_026628450.2"/>
</dbReference>
<dbReference type="OrthoDB" id="509138at2759"/>
<dbReference type="PANTHER" id="PTHR13598">
    <property type="entry name" value="AT07567P-RELATED"/>
    <property type="match status" value="1"/>
</dbReference>
<dbReference type="PANTHER" id="PTHR13598:SF1">
    <property type="entry name" value="AT07567P-RELATED"/>
    <property type="match status" value="1"/>
</dbReference>
<feature type="signal peptide" evidence="10">
    <location>
        <begin position="1"/>
        <end position="22"/>
    </location>
</feature>
<feature type="transmembrane region" description="Helical" evidence="9">
    <location>
        <begin position="192"/>
        <end position="210"/>
    </location>
</feature>
<keyword evidence="6 9" id="KW-0472">Membrane</keyword>
<protein>
    <submittedName>
        <fullName evidence="12">Nuclear envelope integral membrane protein</fullName>
    </submittedName>
</protein>
<dbReference type="Proteomes" id="UP001652626">
    <property type="component" value="Chromosome 7"/>
</dbReference>
<feature type="transmembrane region" description="Helical" evidence="9">
    <location>
        <begin position="222"/>
        <end position="241"/>
    </location>
</feature>
<sequence length="408" mass="47465">MEFNGRFIVLILFVITRVNSLAYDVHWLSGPATIERDVQPLKQTIDIYCYTGTPKNLLTLWQTVKFHIKIKNDEFSQYFGDNPEQVYKDYTEDSYYRFQKKLYKSVSLDIFTSTCMAVNTKEKHSIELHIQRVDLWRVLMMVVGAALIFTSRTLSGNPVFFYLCGIVIGVSASFMVFVYYISRFIPGRTFTYGLLIGGWTVGVYLVQQMWENIRSIMAAYQSYIFWYILMVGFISFVVCYRIGPPKNQRSKNLVMWTLQGVGVVVIIFSSQYQEASTAVTVITLGTKYFPKSILYYIQGYWRRRFPPKPRLLSSEEYYEQGARETQRALDGLRRYCASPDCQQWSVMLRLHDAKRFASFVEGNSHLNDDEVIDYESYAFSMEHSKPVANSTRNMEISDDDSSEYGDED</sequence>
<keyword evidence="11" id="KW-1185">Reference proteome</keyword>
<evidence type="ECO:0000256" key="4">
    <source>
        <dbReference type="ARBA" id="ARBA00022729"/>
    </source>
</evidence>
<evidence type="ECO:0000256" key="6">
    <source>
        <dbReference type="ARBA" id="ARBA00023136"/>
    </source>
</evidence>
<evidence type="ECO:0000313" key="11">
    <source>
        <dbReference type="Proteomes" id="UP001652626"/>
    </source>
</evidence>
<comment type="subcellular location">
    <subcellularLocation>
        <location evidence="1">Nucleus inner membrane</location>
        <topology evidence="1">Multi-pass membrane protein</topology>
        <orientation evidence="1">Nucleoplasmic side</orientation>
    </subcellularLocation>
</comment>
<feature type="transmembrane region" description="Helical" evidence="9">
    <location>
        <begin position="278"/>
        <end position="297"/>
    </location>
</feature>
<dbReference type="GO" id="GO:0005637">
    <property type="term" value="C:nuclear inner membrane"/>
    <property type="evidence" value="ECO:0007669"/>
    <property type="project" value="UniProtKB-SubCell"/>
</dbReference>
<feature type="transmembrane region" description="Helical" evidence="9">
    <location>
        <begin position="160"/>
        <end position="180"/>
    </location>
</feature>
<reference evidence="12" key="1">
    <citation type="submission" date="2025-08" db="UniProtKB">
        <authorList>
            <consortium name="RefSeq"/>
        </authorList>
    </citation>
    <scope>IDENTIFICATION</scope>
    <source>
        <tissue evidence="12">Whole body</tissue>
    </source>
</reference>
<evidence type="ECO:0000256" key="2">
    <source>
        <dbReference type="ARBA" id="ARBA00005748"/>
    </source>
</evidence>
<organism evidence="11 12">
    <name type="scientific">Vanessa tameamea</name>
    <name type="common">Kamehameha butterfly</name>
    <dbReference type="NCBI Taxonomy" id="334116"/>
    <lineage>
        <taxon>Eukaryota</taxon>
        <taxon>Metazoa</taxon>
        <taxon>Ecdysozoa</taxon>
        <taxon>Arthropoda</taxon>
        <taxon>Hexapoda</taxon>
        <taxon>Insecta</taxon>
        <taxon>Pterygota</taxon>
        <taxon>Neoptera</taxon>
        <taxon>Endopterygota</taxon>
        <taxon>Lepidoptera</taxon>
        <taxon>Glossata</taxon>
        <taxon>Ditrysia</taxon>
        <taxon>Papilionoidea</taxon>
        <taxon>Nymphalidae</taxon>
        <taxon>Nymphalinae</taxon>
        <taxon>Vanessa</taxon>
    </lineage>
</organism>
<name>A0A8B8HI81_VANTA</name>
<evidence type="ECO:0000256" key="7">
    <source>
        <dbReference type="ARBA" id="ARBA00023242"/>
    </source>
</evidence>
<evidence type="ECO:0000256" key="10">
    <source>
        <dbReference type="SAM" id="SignalP"/>
    </source>
</evidence>